<organism evidence="2 3">
    <name type="scientific">Phreatobacter cathodiphilus</name>
    <dbReference type="NCBI Taxonomy" id="1868589"/>
    <lineage>
        <taxon>Bacteria</taxon>
        <taxon>Pseudomonadati</taxon>
        <taxon>Pseudomonadota</taxon>
        <taxon>Alphaproteobacteria</taxon>
        <taxon>Hyphomicrobiales</taxon>
        <taxon>Phreatobacteraceae</taxon>
        <taxon>Phreatobacter</taxon>
    </lineage>
</organism>
<protein>
    <submittedName>
        <fullName evidence="2">HicB family protein</fullName>
    </submittedName>
</protein>
<dbReference type="Proteomes" id="UP000237889">
    <property type="component" value="Chromosome"/>
</dbReference>
<dbReference type="AlphaFoldDB" id="A0A2S0NE18"/>
<gene>
    <name evidence="2" type="ORF">C6569_15155</name>
</gene>
<dbReference type="InterPro" id="IPR051404">
    <property type="entry name" value="TA_system_antitoxin"/>
</dbReference>
<name>A0A2S0NE18_9HYPH</name>
<dbReference type="RefSeq" id="WP_106749627.1">
    <property type="nucleotide sequence ID" value="NZ_CP027668.1"/>
</dbReference>
<evidence type="ECO:0000313" key="3">
    <source>
        <dbReference type="Proteomes" id="UP000237889"/>
    </source>
</evidence>
<dbReference type="Pfam" id="PF15919">
    <property type="entry name" value="HicB_lk_antitox"/>
    <property type="match status" value="1"/>
</dbReference>
<dbReference type="KEGG" id="phr:C6569_15155"/>
<dbReference type="InterPro" id="IPR035069">
    <property type="entry name" value="TTHA1013/TTHA0281-like"/>
</dbReference>
<feature type="domain" description="HicB-like antitoxin of toxin-antitoxin system" evidence="1">
    <location>
        <begin position="4"/>
        <end position="77"/>
    </location>
</feature>
<dbReference type="PANTHER" id="PTHR34504:SF4">
    <property type="entry name" value="ANTITOXIN HICB"/>
    <property type="match status" value="1"/>
</dbReference>
<sequence length="98" mass="10532">MPSYIAIVHKDPDSCYGVQFPDVPGVFSAGDTVEELVANAAEALELGAEDWEETQGAPFPLPRTIDQLRTDPAFTEAADGGMLLIVPFDPPSRREAAE</sequence>
<dbReference type="SUPFAM" id="SSF143100">
    <property type="entry name" value="TTHA1013/TTHA0281-like"/>
    <property type="match status" value="1"/>
</dbReference>
<dbReference type="PANTHER" id="PTHR34504">
    <property type="entry name" value="ANTITOXIN HICB"/>
    <property type="match status" value="1"/>
</dbReference>
<dbReference type="InterPro" id="IPR031807">
    <property type="entry name" value="HicB-like"/>
</dbReference>
<proteinExistence type="predicted"/>
<dbReference type="OrthoDB" id="9807959at2"/>
<dbReference type="EMBL" id="CP027668">
    <property type="protein sequence ID" value="AVO46286.1"/>
    <property type="molecule type" value="Genomic_DNA"/>
</dbReference>
<keyword evidence="3" id="KW-1185">Reference proteome</keyword>
<dbReference type="Gene3D" id="3.30.160.250">
    <property type="match status" value="1"/>
</dbReference>
<accession>A0A2S0NE18</accession>
<evidence type="ECO:0000313" key="2">
    <source>
        <dbReference type="EMBL" id="AVO46286.1"/>
    </source>
</evidence>
<evidence type="ECO:0000259" key="1">
    <source>
        <dbReference type="Pfam" id="PF15919"/>
    </source>
</evidence>
<reference evidence="2 3" key="1">
    <citation type="submission" date="2018-03" db="EMBL/GenBank/DDBJ databases">
        <title>Genome sequencing of Phreatobacter sp.</title>
        <authorList>
            <person name="Kim S.-J."/>
            <person name="Heo J."/>
            <person name="Kwon S.-W."/>
        </authorList>
    </citation>
    <scope>NUCLEOTIDE SEQUENCE [LARGE SCALE GENOMIC DNA]</scope>
    <source>
        <strain evidence="2 3">S-12</strain>
    </source>
</reference>